<feature type="region of interest" description="Disordered" evidence="1">
    <location>
        <begin position="169"/>
        <end position="200"/>
    </location>
</feature>
<evidence type="ECO:0000313" key="2">
    <source>
        <dbReference type="EMBL" id="CUG86975.1"/>
    </source>
</evidence>
<evidence type="ECO:0000313" key="3">
    <source>
        <dbReference type="Proteomes" id="UP000051952"/>
    </source>
</evidence>
<dbReference type="AlphaFoldDB" id="A0A0S4JAG4"/>
<feature type="compositionally biased region" description="Polar residues" evidence="1">
    <location>
        <begin position="172"/>
        <end position="181"/>
    </location>
</feature>
<gene>
    <name evidence="2" type="ORF">BSAL_00985</name>
</gene>
<dbReference type="EMBL" id="CYKH01001418">
    <property type="protein sequence ID" value="CUG86975.1"/>
    <property type="molecule type" value="Genomic_DNA"/>
</dbReference>
<dbReference type="Proteomes" id="UP000051952">
    <property type="component" value="Unassembled WGS sequence"/>
</dbReference>
<dbReference type="VEuPathDB" id="TriTrypDB:BSAL_00985"/>
<name>A0A0S4JAG4_BODSA</name>
<keyword evidence="3" id="KW-1185">Reference proteome</keyword>
<evidence type="ECO:0000256" key="1">
    <source>
        <dbReference type="SAM" id="MobiDB-lite"/>
    </source>
</evidence>
<accession>A0A0S4JAG4</accession>
<protein>
    <submittedName>
        <fullName evidence="2">Uncharacterized protein</fullName>
    </submittedName>
</protein>
<organism evidence="2 3">
    <name type="scientific">Bodo saltans</name>
    <name type="common">Flagellated protozoan</name>
    <dbReference type="NCBI Taxonomy" id="75058"/>
    <lineage>
        <taxon>Eukaryota</taxon>
        <taxon>Discoba</taxon>
        <taxon>Euglenozoa</taxon>
        <taxon>Kinetoplastea</taxon>
        <taxon>Metakinetoplastina</taxon>
        <taxon>Eubodonida</taxon>
        <taxon>Bodonidae</taxon>
        <taxon>Bodo</taxon>
    </lineage>
</organism>
<reference evidence="3" key="1">
    <citation type="submission" date="2015-09" db="EMBL/GenBank/DDBJ databases">
        <authorList>
            <consortium name="Pathogen Informatics"/>
        </authorList>
    </citation>
    <scope>NUCLEOTIDE SEQUENCE [LARGE SCALE GENOMIC DNA]</scope>
    <source>
        <strain evidence="3">Lake Konstanz</strain>
    </source>
</reference>
<proteinExistence type="predicted"/>
<sequence length="485" mass="52412">MPVGTSPAKRSVGASSLQANAALLQSTDAKPAISAHDSTSPEDREAILRLIHHLSVLMKEIHTPYLDGLVMEKYVIRPLLAFAEAATADEVHDQNDTAGADDIHSRGEMFFSAQDAASARDAALANVVALVNLITDHKQRTLEVLEAVSKREHAWTNLQSALASTAASQSNNGLINGQDPSDANGGSGENVGEQPNPQQDNAAQLQLPRPVYNPNFNGSSGTGAKYQGAAVTTVSVEAAAMVQHHMFLLQKSSLAVVEHVQAWRRGLALPHPFMVGTENYLLKMLQQTSELAQDAAMMAIIPMQSLFYTYPLCSNIPSLGRYAEDPTKANFRASGASSTRGSHPYGPVCDSSTTKRLQLAEKDLVDEVEVQVHLVQQLVELCQHGRFLPVLNLRSVFPKAYGGALSGNAAKHHHNHNVTSASSSMAGKTAQSTGALRGIPLRNPSLQRKLEVQLLHALDVLRAPAFRPMYDEKQQQQRNQQKQAN</sequence>